<evidence type="ECO:0000256" key="2">
    <source>
        <dbReference type="SAM" id="SignalP"/>
    </source>
</evidence>
<dbReference type="SUPFAM" id="SSF82171">
    <property type="entry name" value="DPP6 N-terminal domain-like"/>
    <property type="match status" value="1"/>
</dbReference>
<dbReference type="OrthoDB" id="9812921at2"/>
<dbReference type="PANTHER" id="PTHR11731">
    <property type="entry name" value="PROTEASE FAMILY S9B,C DIPEPTIDYL-PEPTIDASE IV-RELATED"/>
    <property type="match status" value="1"/>
</dbReference>
<dbReference type="GO" id="GO:0008239">
    <property type="term" value="F:dipeptidyl-peptidase activity"/>
    <property type="evidence" value="ECO:0007669"/>
    <property type="project" value="TreeGrafter"/>
</dbReference>
<feature type="domain" description="Dipeptidylpeptidase IV N-terminal" evidence="4">
    <location>
        <begin position="96"/>
        <end position="435"/>
    </location>
</feature>
<protein>
    <submittedName>
        <fullName evidence="5">S9 family peptidase</fullName>
    </submittedName>
</protein>
<name>A0A4V4HXN0_9FLAO</name>
<dbReference type="RefSeq" id="WP_136565459.1">
    <property type="nucleotide sequence ID" value="NZ_SNTZ01000001.1"/>
</dbReference>
<dbReference type="InterPro" id="IPR050278">
    <property type="entry name" value="Serine_Prot_S9B/DPPIV"/>
</dbReference>
<evidence type="ECO:0000259" key="3">
    <source>
        <dbReference type="Pfam" id="PF00326"/>
    </source>
</evidence>
<dbReference type="GO" id="GO:0006508">
    <property type="term" value="P:proteolysis"/>
    <property type="evidence" value="ECO:0007669"/>
    <property type="project" value="InterPro"/>
</dbReference>
<reference evidence="5 6" key="1">
    <citation type="submission" date="2019-03" db="EMBL/GenBank/DDBJ databases">
        <title>Muricauda SCR12 sp.nov, a marine bacterium isolated from Pacific Ocean:the Okinawa trough.</title>
        <authorList>
            <person name="Liu L."/>
        </authorList>
    </citation>
    <scope>NUCLEOTIDE SEQUENCE [LARGE SCALE GENOMIC DNA]</scope>
    <source>
        <strain evidence="5 6">SCR12</strain>
    </source>
</reference>
<proteinExistence type="predicted"/>
<keyword evidence="6" id="KW-1185">Reference proteome</keyword>
<keyword evidence="2" id="KW-0732">Signal</keyword>
<dbReference type="AlphaFoldDB" id="A0A4V4HXN0"/>
<dbReference type="Proteomes" id="UP000310406">
    <property type="component" value="Unassembled WGS sequence"/>
</dbReference>
<dbReference type="Gene3D" id="3.40.50.1820">
    <property type="entry name" value="alpha/beta hydrolase"/>
    <property type="match status" value="1"/>
</dbReference>
<sequence>MNKKFFLILSLLGFLTISTAQKKKITLEEIWGGEFRTEYMDVLRSMKNGKQYTILNFTQSPQTSSLDKYDYQTLEKVETIVASGGTVPFFTSYTFSEDESKIMLATEVEPIFRRSRLGIYYVYDIASKSMTKVSDTKIQEPMLSPDGSKVAYVQDNDLYIFNVASKTVQQITTDGNKGTIINGVTDWVYEEEFAFVRAFEWNSDGSKIAFLRFDETEVPLFSMDVYGQGLYPFPYEFKYPKAGENNSIVTLHMLDVKSGSISKVDLGNPYYIPRIKWMNSPEHLSVQTINRHQNHIKLLDVNAKDNSVSILLEEKDKAYVDIDDDLTFLPDDSFIWTSEGDGFNHLYLHSKNGKLKNQITNGPWEVTQYYGYDEANDKIYYQSVENGSINRDVYSIASSGKDKKRLSNKEGTNSAAFSADYTYYINTFSSATTPYEFTLHQVAKGKRIKDLKEDNELISKGRLIKDNGALLKKLEGYELVPKEFSTININGNDLNMWMMKPADFDPAKKYPMIMFQYSGPGSQQVANSWLGSNDYWHEMLASEGYIVVCVDGRGTGYKGRDFKKVTYLNLVKYETEDQIAAAKKLSELPYVDEDRTGIWGWSFGGHMSTNCLLKGNDVFEMGIAVAPVTNWRFYDTIYTERFLRTPEENPEGYDNESPFNYPELLKGKYLLVHGSGDDNVHVQNSMRMIEALVQANKPFDWAIYPDKNHGIYGGNTRLHLFTKMTNFIKENL</sequence>
<gene>
    <name evidence="5" type="ORF">EZV76_04960</name>
</gene>
<dbReference type="EMBL" id="SNTZ01000001">
    <property type="protein sequence ID" value="THV61686.1"/>
    <property type="molecule type" value="Genomic_DNA"/>
</dbReference>
<dbReference type="PANTHER" id="PTHR11731:SF193">
    <property type="entry name" value="DIPEPTIDYL PEPTIDASE 9"/>
    <property type="match status" value="1"/>
</dbReference>
<dbReference type="InterPro" id="IPR001375">
    <property type="entry name" value="Peptidase_S9_cat"/>
</dbReference>
<dbReference type="Pfam" id="PF00326">
    <property type="entry name" value="Peptidase_S9"/>
    <property type="match status" value="1"/>
</dbReference>
<evidence type="ECO:0000313" key="5">
    <source>
        <dbReference type="EMBL" id="THV61686.1"/>
    </source>
</evidence>
<comment type="caution">
    <text evidence="5">The sequence shown here is derived from an EMBL/GenBank/DDBJ whole genome shotgun (WGS) entry which is preliminary data.</text>
</comment>
<feature type="signal peptide" evidence="2">
    <location>
        <begin position="1"/>
        <end position="22"/>
    </location>
</feature>
<organism evidence="5 6">
    <name type="scientific">Flagellimonas alvinocaridis</name>
    <dbReference type="NCBI Taxonomy" id="2530200"/>
    <lineage>
        <taxon>Bacteria</taxon>
        <taxon>Pseudomonadati</taxon>
        <taxon>Bacteroidota</taxon>
        <taxon>Flavobacteriia</taxon>
        <taxon>Flavobacteriales</taxon>
        <taxon>Flavobacteriaceae</taxon>
        <taxon>Flagellimonas</taxon>
    </lineage>
</organism>
<dbReference type="FunFam" id="3.40.50.1820:FF:000003">
    <property type="entry name" value="Dipeptidyl peptidase 4"/>
    <property type="match status" value="1"/>
</dbReference>
<evidence type="ECO:0000313" key="6">
    <source>
        <dbReference type="Proteomes" id="UP000310406"/>
    </source>
</evidence>
<feature type="chain" id="PRO_5020735305" evidence="2">
    <location>
        <begin position="23"/>
        <end position="732"/>
    </location>
</feature>
<accession>A0A4V4HXN0</accession>
<dbReference type="Pfam" id="PF00930">
    <property type="entry name" value="DPPIV_N"/>
    <property type="match status" value="1"/>
</dbReference>
<dbReference type="SUPFAM" id="SSF53474">
    <property type="entry name" value="alpha/beta-Hydrolases"/>
    <property type="match status" value="1"/>
</dbReference>
<evidence type="ECO:0000256" key="1">
    <source>
        <dbReference type="ARBA" id="ARBA00023180"/>
    </source>
</evidence>
<dbReference type="GO" id="GO:0008236">
    <property type="term" value="F:serine-type peptidase activity"/>
    <property type="evidence" value="ECO:0007669"/>
    <property type="project" value="InterPro"/>
</dbReference>
<evidence type="ECO:0000259" key="4">
    <source>
        <dbReference type="Pfam" id="PF00930"/>
    </source>
</evidence>
<keyword evidence="1" id="KW-0325">Glycoprotein</keyword>
<feature type="domain" description="Peptidase S9 prolyl oligopeptidase catalytic" evidence="3">
    <location>
        <begin position="538"/>
        <end position="732"/>
    </location>
</feature>
<dbReference type="Gene3D" id="2.140.10.30">
    <property type="entry name" value="Dipeptidylpeptidase IV, N-terminal domain"/>
    <property type="match status" value="1"/>
</dbReference>
<dbReference type="InterPro" id="IPR002469">
    <property type="entry name" value="Peptidase_S9B_N"/>
</dbReference>
<dbReference type="InterPro" id="IPR029058">
    <property type="entry name" value="AB_hydrolase_fold"/>
</dbReference>